<dbReference type="GO" id="GO:0071555">
    <property type="term" value="P:cell wall organization"/>
    <property type="evidence" value="ECO:0007669"/>
    <property type="project" value="UniProtKB-KW"/>
</dbReference>
<evidence type="ECO:0000256" key="12">
    <source>
        <dbReference type="ARBA" id="ARBA00047527"/>
    </source>
</evidence>
<dbReference type="GO" id="GO:0008760">
    <property type="term" value="F:UDP-N-acetylglucosamine 1-carboxyvinyltransferase activity"/>
    <property type="evidence" value="ECO:0007669"/>
    <property type="project" value="UniProtKB-UniRule"/>
</dbReference>
<comment type="pathway">
    <text evidence="2 13">Cell wall biogenesis; peptidoglycan biosynthesis.</text>
</comment>
<feature type="binding site" evidence="13">
    <location>
        <position position="328"/>
    </location>
    <ligand>
        <name>UDP-N-acetyl-alpha-D-glucosamine</name>
        <dbReference type="ChEBI" id="CHEBI:57705"/>
    </ligand>
</feature>
<keyword evidence="7 13" id="KW-0573">Peptidoglycan synthesis</keyword>
<evidence type="ECO:0000313" key="15">
    <source>
        <dbReference type="EMBL" id="RKD23038.1"/>
    </source>
</evidence>
<dbReference type="AlphaFoldDB" id="A0A419SGY1"/>
<proteinExistence type="inferred from homology"/>
<keyword evidence="9 13" id="KW-0961">Cell wall biogenesis/degradation</keyword>
<sequence>MEKLYISGGNPLRGTVTISGAKNSAVALIPASILAESPVIIDNLPHINDVEIYIKILKELGAAVKLEGSSLYIDPRGIQSKPLPNGKVQKLRASYYLMGAMLGRFGEAMIGLPGGCNLGPRPIDQHIKGFEALGATVESMDGSLSLKATELRGDKIYLDVVSVGATINIMLAAARSEGLTIIENAAKEPEIIDVATLLTSMGATIKGAGTDVIRITGKSKLLGCRHSIIPDRIEAGTYMIAAAATRGDVTIEQVIPRHLEGITAKLEEMGIRVLEGDESIRVAPQKQTPFRSVNVRTGPYPGFATDLQQPMTSLLSISEGTSVVTDSIYAARFRHVDELARMGARINVEGSSAFIEGNAAGLRGAQVTASDLRAGAALVVAALSAQGVTEIGGVEHIDRGYDMLEEKLLALGANVWRKDERVGIHGA</sequence>
<evidence type="ECO:0000256" key="10">
    <source>
        <dbReference type="ARBA" id="ARBA00023317"/>
    </source>
</evidence>
<keyword evidence="3 13" id="KW-0963">Cytoplasm</keyword>
<dbReference type="EMBL" id="MCHY01000009">
    <property type="protein sequence ID" value="RKD23038.1"/>
    <property type="molecule type" value="Genomic_DNA"/>
</dbReference>
<name>A0A419SGY1_9BACL</name>
<feature type="binding site" evidence="13">
    <location>
        <position position="92"/>
    </location>
    <ligand>
        <name>UDP-N-acetyl-alpha-D-glucosamine</name>
        <dbReference type="ChEBI" id="CHEBI:57705"/>
    </ligand>
</feature>
<evidence type="ECO:0000256" key="7">
    <source>
        <dbReference type="ARBA" id="ARBA00022984"/>
    </source>
</evidence>
<dbReference type="NCBIfam" id="NF009470">
    <property type="entry name" value="PRK12830.1"/>
    <property type="match status" value="1"/>
</dbReference>
<feature type="binding site" evidence="13">
    <location>
        <position position="306"/>
    </location>
    <ligand>
        <name>UDP-N-acetyl-alpha-D-glucosamine</name>
        <dbReference type="ChEBI" id="CHEBI:57705"/>
    </ligand>
</feature>
<dbReference type="RefSeq" id="WP_120190528.1">
    <property type="nucleotide sequence ID" value="NZ_MCHY01000009.1"/>
</dbReference>
<keyword evidence="16" id="KW-1185">Reference proteome</keyword>
<dbReference type="HAMAP" id="MF_00111">
    <property type="entry name" value="MurA"/>
    <property type="match status" value="1"/>
</dbReference>
<comment type="similarity">
    <text evidence="11 13">Belongs to the EPSP synthase family. MurA subfamily.</text>
</comment>
<dbReference type="InterPro" id="IPR001986">
    <property type="entry name" value="Enolpyruvate_Tfrase_dom"/>
</dbReference>
<evidence type="ECO:0000256" key="2">
    <source>
        <dbReference type="ARBA" id="ARBA00004752"/>
    </source>
</evidence>
<dbReference type="PANTHER" id="PTHR43783">
    <property type="entry name" value="UDP-N-ACETYLGLUCOSAMINE 1-CARBOXYVINYLTRANSFERASE"/>
    <property type="match status" value="1"/>
</dbReference>
<dbReference type="GO" id="GO:0009252">
    <property type="term" value="P:peptidoglycan biosynthetic process"/>
    <property type="evidence" value="ECO:0007669"/>
    <property type="project" value="UniProtKB-UniRule"/>
</dbReference>
<feature type="binding site" evidence="13">
    <location>
        <begin position="22"/>
        <end position="23"/>
    </location>
    <ligand>
        <name>phosphoenolpyruvate</name>
        <dbReference type="ChEBI" id="CHEBI:58702"/>
    </ligand>
</feature>
<evidence type="ECO:0000256" key="13">
    <source>
        <dbReference type="HAMAP-Rule" id="MF_00111"/>
    </source>
</evidence>
<dbReference type="InterPro" id="IPR005750">
    <property type="entry name" value="UDP_GlcNAc_COvinyl_MurA"/>
</dbReference>
<dbReference type="GO" id="GO:0008360">
    <property type="term" value="P:regulation of cell shape"/>
    <property type="evidence" value="ECO:0007669"/>
    <property type="project" value="UniProtKB-KW"/>
</dbReference>
<dbReference type="OrthoDB" id="9803760at2"/>
<dbReference type="UniPathway" id="UPA00219"/>
<keyword evidence="5 13" id="KW-0808">Transferase</keyword>
<evidence type="ECO:0000256" key="3">
    <source>
        <dbReference type="ARBA" id="ARBA00022490"/>
    </source>
</evidence>
<reference evidence="15 16" key="1">
    <citation type="submission" date="2016-08" db="EMBL/GenBank/DDBJ databases">
        <title>Novel Firmicute Genomes.</title>
        <authorList>
            <person name="Poppleton D.I."/>
            <person name="Gribaldo S."/>
        </authorList>
    </citation>
    <scope>NUCLEOTIDE SEQUENCE [LARGE SCALE GENOMIC DNA]</scope>
    <source>
        <strain evidence="15 16">RAOx-1</strain>
    </source>
</reference>
<feature type="active site" description="Proton donor" evidence="13">
    <location>
        <position position="116"/>
    </location>
</feature>
<comment type="subcellular location">
    <subcellularLocation>
        <location evidence="1 13">Cytoplasm</location>
    </subcellularLocation>
</comment>
<dbReference type="NCBIfam" id="NF006873">
    <property type="entry name" value="PRK09369.1"/>
    <property type="match status" value="1"/>
</dbReference>
<keyword evidence="4 13" id="KW-0132">Cell division</keyword>
<keyword evidence="10 13" id="KW-0670">Pyruvate</keyword>
<dbReference type="InterPro" id="IPR036968">
    <property type="entry name" value="Enolpyruvate_Tfrase_sf"/>
</dbReference>
<evidence type="ECO:0000256" key="6">
    <source>
        <dbReference type="ARBA" id="ARBA00022960"/>
    </source>
</evidence>
<dbReference type="GO" id="GO:0019277">
    <property type="term" value="P:UDP-N-acetylgalactosamine biosynthetic process"/>
    <property type="evidence" value="ECO:0007669"/>
    <property type="project" value="InterPro"/>
</dbReference>
<comment type="function">
    <text evidence="13">Cell wall formation. Adds enolpyruvyl to UDP-N-acetylglucosamine.</text>
</comment>
<dbReference type="NCBIfam" id="TIGR01072">
    <property type="entry name" value="murA"/>
    <property type="match status" value="1"/>
</dbReference>
<evidence type="ECO:0000259" key="14">
    <source>
        <dbReference type="Pfam" id="PF00275"/>
    </source>
</evidence>
<feature type="binding site" evidence="13">
    <location>
        <begin position="121"/>
        <end position="125"/>
    </location>
    <ligand>
        <name>UDP-N-acetyl-alpha-D-glucosamine</name>
        <dbReference type="ChEBI" id="CHEBI:57705"/>
    </ligand>
</feature>
<dbReference type="CDD" id="cd01555">
    <property type="entry name" value="UdpNAET"/>
    <property type="match status" value="1"/>
</dbReference>
<evidence type="ECO:0000256" key="9">
    <source>
        <dbReference type="ARBA" id="ARBA00023316"/>
    </source>
</evidence>
<organism evidence="15 16">
    <name type="scientific">Ammoniphilus oxalaticus</name>
    <dbReference type="NCBI Taxonomy" id="66863"/>
    <lineage>
        <taxon>Bacteria</taxon>
        <taxon>Bacillati</taxon>
        <taxon>Bacillota</taxon>
        <taxon>Bacilli</taxon>
        <taxon>Bacillales</taxon>
        <taxon>Paenibacillaceae</taxon>
        <taxon>Aneurinibacillus group</taxon>
        <taxon>Ammoniphilus</taxon>
    </lineage>
</organism>
<dbReference type="InterPro" id="IPR050068">
    <property type="entry name" value="MurA_subfamily"/>
</dbReference>
<evidence type="ECO:0000256" key="5">
    <source>
        <dbReference type="ARBA" id="ARBA00022679"/>
    </source>
</evidence>
<dbReference type="PANTHER" id="PTHR43783:SF2">
    <property type="entry name" value="UDP-N-ACETYLGLUCOSAMINE 1-CARBOXYVINYLTRANSFERASE 2"/>
    <property type="match status" value="1"/>
</dbReference>
<feature type="modified residue" description="2-(S-cysteinyl)pyruvic acid O-phosphothioketal" evidence="13">
    <location>
        <position position="116"/>
    </location>
</feature>
<comment type="caution">
    <text evidence="13">Lacks conserved residue(s) required for the propagation of feature annotation.</text>
</comment>
<accession>A0A419SGY1</accession>
<dbReference type="Gene3D" id="3.65.10.10">
    <property type="entry name" value="Enolpyruvate transferase domain"/>
    <property type="match status" value="2"/>
</dbReference>
<evidence type="ECO:0000256" key="11">
    <source>
        <dbReference type="ARBA" id="ARBA00038367"/>
    </source>
</evidence>
<gene>
    <name evidence="13" type="primary">murA</name>
    <name evidence="15" type="ORF">BEP19_12495</name>
</gene>
<keyword evidence="6 13" id="KW-0133">Cell shape</keyword>
<evidence type="ECO:0000256" key="8">
    <source>
        <dbReference type="ARBA" id="ARBA00023306"/>
    </source>
</evidence>
<comment type="caution">
    <text evidence="15">The sequence shown here is derived from an EMBL/GenBank/DDBJ whole genome shotgun (WGS) entry which is preliminary data.</text>
</comment>
<evidence type="ECO:0000313" key="16">
    <source>
        <dbReference type="Proteomes" id="UP000284219"/>
    </source>
</evidence>
<dbReference type="Pfam" id="PF00275">
    <property type="entry name" value="EPSP_synthase"/>
    <property type="match status" value="1"/>
</dbReference>
<dbReference type="SUPFAM" id="SSF55205">
    <property type="entry name" value="EPT/RTPC-like"/>
    <property type="match status" value="1"/>
</dbReference>
<dbReference type="Proteomes" id="UP000284219">
    <property type="component" value="Unassembled WGS sequence"/>
</dbReference>
<dbReference type="GO" id="GO:0051301">
    <property type="term" value="P:cell division"/>
    <property type="evidence" value="ECO:0007669"/>
    <property type="project" value="UniProtKB-KW"/>
</dbReference>
<keyword evidence="8 13" id="KW-0131">Cell cycle</keyword>
<dbReference type="InterPro" id="IPR013792">
    <property type="entry name" value="RNA3'P_cycl/enolpyr_Trfase_a/b"/>
</dbReference>
<feature type="domain" description="Enolpyruvate transferase" evidence="14">
    <location>
        <begin position="7"/>
        <end position="408"/>
    </location>
</feature>
<evidence type="ECO:0000256" key="4">
    <source>
        <dbReference type="ARBA" id="ARBA00022618"/>
    </source>
</evidence>
<dbReference type="EC" id="2.5.1.7" evidence="13"/>
<dbReference type="GO" id="GO:0005737">
    <property type="term" value="C:cytoplasm"/>
    <property type="evidence" value="ECO:0007669"/>
    <property type="project" value="UniProtKB-SubCell"/>
</dbReference>
<comment type="catalytic activity">
    <reaction evidence="12 13">
        <text>phosphoenolpyruvate + UDP-N-acetyl-alpha-D-glucosamine = UDP-N-acetyl-3-O-(1-carboxyvinyl)-alpha-D-glucosamine + phosphate</text>
        <dbReference type="Rhea" id="RHEA:18681"/>
        <dbReference type="ChEBI" id="CHEBI:43474"/>
        <dbReference type="ChEBI" id="CHEBI:57705"/>
        <dbReference type="ChEBI" id="CHEBI:58702"/>
        <dbReference type="ChEBI" id="CHEBI:68483"/>
        <dbReference type="EC" id="2.5.1.7"/>
    </reaction>
</comment>
<protein>
    <recommendedName>
        <fullName evidence="13">UDP-N-acetylglucosamine 1-carboxyvinyltransferase</fullName>
        <ecNumber evidence="13">2.5.1.7</ecNumber>
    </recommendedName>
    <alternativeName>
        <fullName evidence="13">Enoylpyruvate transferase</fullName>
    </alternativeName>
    <alternativeName>
        <fullName evidence="13">UDP-N-acetylglucosamine enolpyruvyl transferase</fullName>
        <shortName evidence="13">EPT</shortName>
    </alternativeName>
</protein>
<evidence type="ECO:0000256" key="1">
    <source>
        <dbReference type="ARBA" id="ARBA00004496"/>
    </source>
</evidence>